<feature type="region of interest" description="Disordered" evidence="1">
    <location>
        <begin position="295"/>
        <end position="316"/>
    </location>
</feature>
<evidence type="ECO:0008006" key="4">
    <source>
        <dbReference type="Google" id="ProtNLM"/>
    </source>
</evidence>
<protein>
    <recommendedName>
        <fullName evidence="4">WD_REPEATS_REGION domain-containing protein</fullName>
    </recommendedName>
</protein>
<feature type="non-terminal residue" evidence="2">
    <location>
        <position position="930"/>
    </location>
</feature>
<evidence type="ECO:0000256" key="1">
    <source>
        <dbReference type="SAM" id="MobiDB-lite"/>
    </source>
</evidence>
<dbReference type="Gene3D" id="2.130.10.10">
    <property type="entry name" value="YVTN repeat-like/Quinoprotein amine dehydrogenase"/>
    <property type="match status" value="2"/>
</dbReference>
<feature type="non-terminal residue" evidence="2">
    <location>
        <position position="1"/>
    </location>
</feature>
<keyword evidence="3" id="KW-1185">Reference proteome</keyword>
<dbReference type="Proteomes" id="UP001189429">
    <property type="component" value="Unassembled WGS sequence"/>
</dbReference>
<dbReference type="EMBL" id="CAUYUJ010004721">
    <property type="protein sequence ID" value="CAK0810696.1"/>
    <property type="molecule type" value="Genomic_DNA"/>
</dbReference>
<accession>A0ABN9QXF5</accession>
<dbReference type="SMART" id="SM00320">
    <property type="entry name" value="WD40"/>
    <property type="match status" value="3"/>
</dbReference>
<dbReference type="SUPFAM" id="SSF50978">
    <property type="entry name" value="WD40 repeat-like"/>
    <property type="match status" value="1"/>
</dbReference>
<dbReference type="PANTHER" id="PTHR46170:SF1">
    <property type="entry name" value="GATOR COMPLEX PROTEIN WDR59"/>
    <property type="match status" value="1"/>
</dbReference>
<name>A0ABN9QXF5_9DINO</name>
<gene>
    <name evidence="2" type="ORF">PCOR1329_LOCUS15574</name>
</gene>
<dbReference type="InterPro" id="IPR049567">
    <property type="entry name" value="WDR59-like"/>
</dbReference>
<proteinExistence type="predicted"/>
<dbReference type="InterPro" id="IPR015943">
    <property type="entry name" value="WD40/YVTN_repeat-like_dom_sf"/>
</dbReference>
<dbReference type="InterPro" id="IPR036322">
    <property type="entry name" value="WD40_repeat_dom_sf"/>
</dbReference>
<dbReference type="InterPro" id="IPR001680">
    <property type="entry name" value="WD40_rpt"/>
</dbReference>
<dbReference type="PANTHER" id="PTHR46170">
    <property type="entry name" value="GATOR COMPLEX PROTEIN WDR59"/>
    <property type="match status" value="1"/>
</dbReference>
<reference evidence="2" key="1">
    <citation type="submission" date="2023-10" db="EMBL/GenBank/DDBJ databases">
        <authorList>
            <person name="Chen Y."/>
            <person name="Shah S."/>
            <person name="Dougan E. K."/>
            <person name="Thang M."/>
            <person name="Chan C."/>
        </authorList>
    </citation>
    <scope>NUCLEOTIDE SEQUENCE [LARGE SCALE GENOMIC DNA]</scope>
</reference>
<organism evidence="2 3">
    <name type="scientific">Prorocentrum cordatum</name>
    <dbReference type="NCBI Taxonomy" id="2364126"/>
    <lineage>
        <taxon>Eukaryota</taxon>
        <taxon>Sar</taxon>
        <taxon>Alveolata</taxon>
        <taxon>Dinophyceae</taxon>
        <taxon>Prorocentrales</taxon>
        <taxon>Prorocentraceae</taxon>
        <taxon>Prorocentrum</taxon>
    </lineage>
</organism>
<feature type="compositionally biased region" description="Low complexity" evidence="1">
    <location>
        <begin position="720"/>
        <end position="731"/>
    </location>
</feature>
<comment type="caution">
    <text evidence="2">The sequence shown here is derived from an EMBL/GenBank/DDBJ whole genome shotgun (WGS) entry which is preliminary data.</text>
</comment>
<feature type="region of interest" description="Disordered" evidence="1">
    <location>
        <begin position="719"/>
        <end position="757"/>
    </location>
</feature>
<sequence length="930" mass="101439">RVSFGHGPRGNRLAVASGRSVRVVDVDVGGGGEERAAPRGRASAPCPGTCGPSLRWTGARARQSSSSATCAEDCRFFIWDMRQGQRAPAQALLSPAPWTAAVRWSPLQDQLLATGHEDTICVWDTRSSSQHMSVLAPGQSRVLAVDWSLHDRDTLLSVSAQPRGSGGCVGSIKVWDVAKIWDADSPARTHTCIDIDNGMPSAARFLPFGPAVLVAVDKSVVVLSLDGGSGRRAVAELHRHEHEHAVSSVCFAPRGGGEWRLVSMSQAGRTLASWNFRPPVAMQLDTVAAMPRLEPKQSSPMSPLMTPEIGPASSPLADRMTQRVPTMRTVHEDDIFFGCLANLQELLKKSQFVEYHPTSYREMTEGRVEYRLRIEMAIEVEPGKFMRPVVTIGVDPAAPAARSCVAARLAREQPPWDKADPGEGVSHRVDWQDFKGGCDGPLAPGTIEETFRRYVSLQDLMQGGQGLCDCVEALAQMLRRRDCPPRLPGVKSQEARSPASEAGAQRGRARGELPFPRTCGACWSPKGDLLWFASLQRVTVPIPRRWSSLDYSRVMRIHGEHARNELLLANEAEVDEHTRTARELKVDHSVRFIPARWLQEKVEDHWWTMVASDFACEPTPTMPLASDLCRHNRQTALDIGRADLAEVWRLADSLLDGAPGSAGGPWSRPFAARLLQRVVQQLFDSQETLTLALVGVVLLCAGPALAPVLGGGAVPEAEPVARTDTATTAARPRARRRGGRACRPAEARPQPGGLEGARSLAGAERAEFTEAIRLGSALTWAPANTPSWGRQRVRTSSRSLRQTISDTTRGEGPWSADSTMNTCPAREGDASWSRQVSPFGGAPLFGAPAVVDRRREEPSAAELVFRDAATVERLLHSAYAHCDLLHRLGEFCASRAMAKLLCRLHELPFSEASYEFGRLRRTPPRGGRRA</sequence>
<feature type="region of interest" description="Disordered" evidence="1">
    <location>
        <begin position="485"/>
        <end position="511"/>
    </location>
</feature>
<evidence type="ECO:0000313" key="3">
    <source>
        <dbReference type="Proteomes" id="UP001189429"/>
    </source>
</evidence>
<evidence type="ECO:0000313" key="2">
    <source>
        <dbReference type="EMBL" id="CAK0810696.1"/>
    </source>
</evidence>